<dbReference type="GO" id="GO:0016787">
    <property type="term" value="F:hydrolase activity"/>
    <property type="evidence" value="ECO:0007669"/>
    <property type="project" value="UniProtKB-KW"/>
</dbReference>
<keyword evidence="4" id="KW-1185">Reference proteome</keyword>
<evidence type="ECO:0000313" key="3">
    <source>
        <dbReference type="EMBL" id="MFC7189237.1"/>
    </source>
</evidence>
<dbReference type="EMBL" id="JBHTAX010000001">
    <property type="protein sequence ID" value="MFC7189237.1"/>
    <property type="molecule type" value="Genomic_DNA"/>
</dbReference>
<accession>A0ABD5YL04</accession>
<dbReference type="PANTHER" id="PTHR43798:SF31">
    <property type="entry name" value="AB HYDROLASE SUPERFAMILY PROTEIN YCLE"/>
    <property type="match status" value="1"/>
</dbReference>
<feature type="domain" description="AB hydrolase-1" evidence="2">
    <location>
        <begin position="8"/>
        <end position="214"/>
    </location>
</feature>
<dbReference type="Proteomes" id="UP001596417">
    <property type="component" value="Unassembled WGS sequence"/>
</dbReference>
<protein>
    <submittedName>
        <fullName evidence="3">Alpha/beta fold hydrolase</fullName>
    </submittedName>
</protein>
<sequence length="222" mass="24602">MGPTADDLADDYDVIMYDARGHGLSDAPETGYDTESRVADLVGIVTELDLNDPILLGHSMGGATAASTAAKHPTLPRAVVLEDPAGMYGEPDRDPDERAQIVMKRLNDRADRSVEDVMREYDNDLDSEWTRRLVVADTECRPAIAEIAREGYPILKDTFGEISCPTLVLKADGDTERRVNDREVADELTHGRLVHIPDAGHCVFRDEYDAAYAELRTFLQRV</sequence>
<evidence type="ECO:0000259" key="2">
    <source>
        <dbReference type="Pfam" id="PF12697"/>
    </source>
</evidence>
<dbReference type="InterPro" id="IPR050266">
    <property type="entry name" value="AB_hydrolase_sf"/>
</dbReference>
<dbReference type="PANTHER" id="PTHR43798">
    <property type="entry name" value="MONOACYLGLYCEROL LIPASE"/>
    <property type="match status" value="1"/>
</dbReference>
<dbReference type="Gene3D" id="3.40.50.1820">
    <property type="entry name" value="alpha/beta hydrolase"/>
    <property type="match status" value="1"/>
</dbReference>
<dbReference type="PRINTS" id="PR00111">
    <property type="entry name" value="ABHYDROLASE"/>
</dbReference>
<reference evidence="3 4" key="1">
    <citation type="journal article" date="2019" name="Int. J. Syst. Evol. Microbiol.">
        <title>The Global Catalogue of Microorganisms (GCM) 10K type strain sequencing project: providing services to taxonomists for standard genome sequencing and annotation.</title>
        <authorList>
            <consortium name="The Broad Institute Genomics Platform"/>
            <consortium name="The Broad Institute Genome Sequencing Center for Infectious Disease"/>
            <person name="Wu L."/>
            <person name="Ma J."/>
        </authorList>
    </citation>
    <scope>NUCLEOTIDE SEQUENCE [LARGE SCALE GENOMIC DNA]</scope>
    <source>
        <strain evidence="3 4">RDMS1</strain>
    </source>
</reference>
<proteinExistence type="predicted"/>
<name>A0ABD5YL04_9EURY</name>
<evidence type="ECO:0000256" key="1">
    <source>
        <dbReference type="ARBA" id="ARBA00022801"/>
    </source>
</evidence>
<gene>
    <name evidence="3" type="ORF">ACFQL7_04825</name>
</gene>
<dbReference type="SUPFAM" id="SSF53474">
    <property type="entry name" value="alpha/beta-Hydrolases"/>
    <property type="match status" value="1"/>
</dbReference>
<evidence type="ECO:0000313" key="4">
    <source>
        <dbReference type="Proteomes" id="UP001596417"/>
    </source>
</evidence>
<keyword evidence="1 3" id="KW-0378">Hydrolase</keyword>
<organism evidence="3 4">
    <name type="scientific">Halocatena marina</name>
    <dbReference type="NCBI Taxonomy" id="2934937"/>
    <lineage>
        <taxon>Archaea</taxon>
        <taxon>Methanobacteriati</taxon>
        <taxon>Methanobacteriota</taxon>
        <taxon>Stenosarchaea group</taxon>
        <taxon>Halobacteria</taxon>
        <taxon>Halobacteriales</taxon>
        <taxon>Natronomonadaceae</taxon>
        <taxon>Halocatena</taxon>
    </lineage>
</organism>
<dbReference type="AlphaFoldDB" id="A0ABD5YL04"/>
<dbReference type="Pfam" id="PF12697">
    <property type="entry name" value="Abhydrolase_6"/>
    <property type="match status" value="1"/>
</dbReference>
<dbReference type="InterPro" id="IPR000073">
    <property type="entry name" value="AB_hydrolase_1"/>
</dbReference>
<dbReference type="RefSeq" id="WP_390204772.1">
    <property type="nucleotide sequence ID" value="NZ_JBHTAX010000001.1"/>
</dbReference>
<dbReference type="InterPro" id="IPR029058">
    <property type="entry name" value="AB_hydrolase_fold"/>
</dbReference>
<comment type="caution">
    <text evidence="3">The sequence shown here is derived from an EMBL/GenBank/DDBJ whole genome shotgun (WGS) entry which is preliminary data.</text>
</comment>